<dbReference type="Proteomes" id="UP000837205">
    <property type="component" value="Unassembled WGS sequence"/>
</dbReference>
<reference evidence="1" key="1">
    <citation type="submission" date="2020-05" db="EMBL/GenBank/DDBJ databases">
        <authorList>
            <person name="Delgado-Blas J."/>
        </authorList>
    </citation>
    <scope>NUCLEOTIDE SEQUENCE</scope>
    <source>
        <strain evidence="1">BB1459</strain>
        <strain evidence="2">BB1480</strain>
    </source>
</reference>
<dbReference type="EMBL" id="CAHPQX010000002">
    <property type="protein sequence ID" value="CAB5525964.1"/>
    <property type="molecule type" value="Genomic_DNA"/>
</dbReference>
<gene>
    <name evidence="1" type="ORF">GHA_00638</name>
    <name evidence="2" type="ORF">TML_00889</name>
</gene>
<sequence length="110" mass="12423">MQNNHPEWLTDVLHQFHYEHHAPLLEAVNTMQRDRTPQSLMQVVALMMTACSELGSISTACMQVEGLQDDPALLEELNELVASIQDVKEQVDEIIEEFKSSGIKEECAIT</sequence>
<dbReference type="RefSeq" id="WP_003026876.1">
    <property type="nucleotide sequence ID" value="NZ_CAHPQT010000002.1"/>
</dbReference>
<evidence type="ECO:0000313" key="2">
    <source>
        <dbReference type="EMBL" id="CAC9174749.1"/>
    </source>
</evidence>
<comment type="caution">
    <text evidence="1">The sequence shown here is derived from an EMBL/GenBank/DDBJ whole genome shotgun (WGS) entry which is preliminary data.</text>
</comment>
<name>A0A9N8CMG0_9ENTR</name>
<organism evidence="1 3">
    <name type="scientific">Citrobacter werkmanii</name>
    <dbReference type="NCBI Taxonomy" id="67827"/>
    <lineage>
        <taxon>Bacteria</taxon>
        <taxon>Pseudomonadati</taxon>
        <taxon>Pseudomonadota</taxon>
        <taxon>Gammaproteobacteria</taxon>
        <taxon>Enterobacterales</taxon>
        <taxon>Enterobacteriaceae</taxon>
        <taxon>Citrobacter</taxon>
        <taxon>Citrobacter freundii complex</taxon>
    </lineage>
</organism>
<dbReference type="EMBL" id="CAIIUA010000001">
    <property type="protein sequence ID" value="CAC9174749.1"/>
    <property type="molecule type" value="Genomic_DNA"/>
</dbReference>
<keyword evidence="4" id="KW-1185">Reference proteome</keyword>
<dbReference type="Proteomes" id="UP000834503">
    <property type="component" value="Unassembled WGS sequence"/>
</dbReference>
<evidence type="ECO:0000313" key="3">
    <source>
        <dbReference type="Proteomes" id="UP000834503"/>
    </source>
</evidence>
<dbReference type="AlphaFoldDB" id="A0A9N8CMG0"/>
<evidence type="ECO:0000313" key="1">
    <source>
        <dbReference type="EMBL" id="CAB5525964.1"/>
    </source>
</evidence>
<evidence type="ECO:0000313" key="4">
    <source>
        <dbReference type="Proteomes" id="UP000837205"/>
    </source>
</evidence>
<protein>
    <submittedName>
        <fullName evidence="1">Uncharacterized protein</fullName>
    </submittedName>
</protein>
<proteinExistence type="predicted"/>
<accession>A0A9N8CMG0</accession>